<proteinExistence type="predicted"/>
<accession>A0A336MR40</accession>
<dbReference type="AlphaFoldDB" id="A0A336MR40"/>
<dbReference type="VEuPathDB" id="VectorBase:CSON005106"/>
<dbReference type="EMBL" id="UFQS01002051">
    <property type="protein sequence ID" value="SSX13100.1"/>
    <property type="molecule type" value="Genomic_DNA"/>
</dbReference>
<dbReference type="Pfam" id="PF04827">
    <property type="entry name" value="Plant_tran"/>
    <property type="match status" value="1"/>
</dbReference>
<dbReference type="InterPro" id="IPR006912">
    <property type="entry name" value="Harbinger_derived_prot"/>
</dbReference>
<dbReference type="PANTHER" id="PTHR47150:SF5">
    <property type="entry name" value="OS07G0546750 PROTEIN"/>
    <property type="match status" value="1"/>
</dbReference>
<sequence length="421" mass="49129">MDLISKFNLLDQEYFSPELEDFISIENEFNEREKNKKSKRRYINRDFAKYEKILHDDYFSESPIFPDDVFERRFRMNREMFQNIANAMEDDYFKVKFNCTGKRGLSSIQKCTVALRLLAYGNAADSIDEYVKVGESTALEILRKFCSGMISVYGSWFLRSPNSNDIKNLFAENSRRGFPGMLGSIDCMHWSWRNCPVAYQGQYQGKESKPTVVLEAIASHNLHIWHCFFGLPGSLNDINILDRSPIVDDVLHNKIPKIKYSINGTQRETGYWLADGIYPDWPIFVKTISEPSNRKAALFSKKQESLRKDVERAFGVLQSQWHILKNPGRLWDVSSMSLVMKTCIILHNMRIEYANESKTTNQDRFYENHENSNPNQEYGEPPDDSMAGYLRARQNMKSRNEYALLREDLINHLWNLEGNSD</sequence>
<dbReference type="OMA" id="HGPIHGF"/>
<protein>
    <submittedName>
        <fullName evidence="3">CSON005106 protein</fullName>
    </submittedName>
</protein>
<evidence type="ECO:0000313" key="3">
    <source>
        <dbReference type="EMBL" id="SSX32540.1"/>
    </source>
</evidence>
<dbReference type="EMBL" id="UFQT01002051">
    <property type="protein sequence ID" value="SSX32540.1"/>
    <property type="molecule type" value="Genomic_DNA"/>
</dbReference>
<dbReference type="PANTHER" id="PTHR47150">
    <property type="entry name" value="OS12G0169200 PROTEIN"/>
    <property type="match status" value="1"/>
</dbReference>
<evidence type="ECO:0000313" key="2">
    <source>
        <dbReference type="EMBL" id="SSX13100.1"/>
    </source>
</evidence>
<organism evidence="3">
    <name type="scientific">Culicoides sonorensis</name>
    <name type="common">Biting midge</name>
    <dbReference type="NCBI Taxonomy" id="179676"/>
    <lineage>
        <taxon>Eukaryota</taxon>
        <taxon>Metazoa</taxon>
        <taxon>Ecdysozoa</taxon>
        <taxon>Arthropoda</taxon>
        <taxon>Hexapoda</taxon>
        <taxon>Insecta</taxon>
        <taxon>Pterygota</taxon>
        <taxon>Neoptera</taxon>
        <taxon>Endopterygota</taxon>
        <taxon>Diptera</taxon>
        <taxon>Nematocera</taxon>
        <taxon>Chironomoidea</taxon>
        <taxon>Ceratopogonidae</taxon>
        <taxon>Ceratopogoninae</taxon>
        <taxon>Culicoides</taxon>
        <taxon>Monoculicoides</taxon>
    </lineage>
</organism>
<reference evidence="2" key="1">
    <citation type="submission" date="2018-04" db="EMBL/GenBank/DDBJ databases">
        <authorList>
            <person name="Go L.Y."/>
            <person name="Mitchell J.A."/>
        </authorList>
    </citation>
    <scope>NUCLEOTIDE SEQUENCE</scope>
    <source>
        <tissue evidence="2">Whole organism</tissue>
    </source>
</reference>
<evidence type="ECO:0000256" key="1">
    <source>
        <dbReference type="SAM" id="MobiDB-lite"/>
    </source>
</evidence>
<feature type="region of interest" description="Disordered" evidence="1">
    <location>
        <begin position="365"/>
        <end position="387"/>
    </location>
</feature>
<gene>
    <name evidence="3" type="primary">CSON005106</name>
</gene>
<reference evidence="3" key="2">
    <citation type="submission" date="2018-07" db="EMBL/GenBank/DDBJ databases">
        <authorList>
            <person name="Quirk P.G."/>
            <person name="Krulwich T.A."/>
        </authorList>
    </citation>
    <scope>NUCLEOTIDE SEQUENCE</scope>
</reference>
<name>A0A336MR40_CULSO</name>